<dbReference type="InterPro" id="IPR001387">
    <property type="entry name" value="Cro/C1-type_HTH"/>
</dbReference>
<dbReference type="RefSeq" id="WP_000361110.1">
    <property type="nucleotide sequence ID" value="NZ_AP026080.1"/>
</dbReference>
<dbReference type="Proteomes" id="UP000469708">
    <property type="component" value="Unassembled WGS sequence"/>
</dbReference>
<dbReference type="PROSITE" id="PS50943">
    <property type="entry name" value="HTH_CROC1"/>
    <property type="match status" value="1"/>
</dbReference>
<dbReference type="EMBL" id="AATLXB010000007">
    <property type="protein sequence ID" value="EFM7859937.1"/>
    <property type="molecule type" value="Genomic_DNA"/>
</dbReference>
<dbReference type="GO" id="GO:0003677">
    <property type="term" value="F:DNA binding"/>
    <property type="evidence" value="ECO:0007669"/>
    <property type="project" value="UniProtKB-KW"/>
</dbReference>
<evidence type="ECO:0000256" key="1">
    <source>
        <dbReference type="ARBA" id="ARBA00023125"/>
    </source>
</evidence>
<dbReference type="EMBL" id="JAAGYI010000216">
    <property type="protein sequence ID" value="NEM89010.1"/>
    <property type="molecule type" value="Genomic_DNA"/>
</dbReference>
<evidence type="ECO:0000313" key="4">
    <source>
        <dbReference type="EMBL" id="NEM89010.1"/>
    </source>
</evidence>
<dbReference type="PANTHER" id="PTHR46797">
    <property type="entry name" value="HTH-TYPE TRANSCRIPTIONAL REGULATOR"/>
    <property type="match status" value="1"/>
</dbReference>
<evidence type="ECO:0000313" key="5">
    <source>
        <dbReference type="Proteomes" id="UP000469708"/>
    </source>
</evidence>
<dbReference type="GO" id="GO:0005829">
    <property type="term" value="C:cytosol"/>
    <property type="evidence" value="ECO:0007669"/>
    <property type="project" value="TreeGrafter"/>
</dbReference>
<accession>A0A0D7CAY0</accession>
<proteinExistence type="predicted"/>
<dbReference type="InterPro" id="IPR014710">
    <property type="entry name" value="RmlC-like_jellyroll"/>
</dbReference>
<gene>
    <name evidence="3" type="ORF">B6R15_001149</name>
    <name evidence="4" type="ORF">G3V95_26935</name>
</gene>
<sequence>MDKRAKNQIVDSDIARLLLKLRKSRNLTVTELAQRSGVSQAMISKVERGTSSPSATILSRLANALNITLSKLFAELEMQQNSLVLLADQQQHWIDEETGITRWSLSPAGACPELIKVEIPPMGQLTIPASANEHLSGQTLWMLSGSLDFRVNHQTHHLQAGDCLALTFASEYQMRNPDSGQSCSYIVAFSQKNP</sequence>
<dbReference type="PANTHER" id="PTHR46797:SF10">
    <property type="entry name" value="BLR1115 PROTEIN"/>
    <property type="match status" value="1"/>
</dbReference>
<comment type="caution">
    <text evidence="3">The sequence shown here is derived from an EMBL/GenBank/DDBJ whole genome shotgun (WGS) entry which is preliminary data.</text>
</comment>
<evidence type="ECO:0000313" key="3">
    <source>
        <dbReference type="EMBL" id="EFM7859937.1"/>
    </source>
</evidence>
<dbReference type="InterPro" id="IPR011051">
    <property type="entry name" value="RmlC_Cupin_sf"/>
</dbReference>
<dbReference type="SMR" id="A0A0D7CAY0"/>
<dbReference type="Gene3D" id="2.60.120.10">
    <property type="entry name" value="Jelly Rolls"/>
    <property type="match status" value="1"/>
</dbReference>
<dbReference type="Gene3D" id="1.10.260.40">
    <property type="entry name" value="lambda repressor-like DNA-binding domains"/>
    <property type="match status" value="1"/>
</dbReference>
<reference evidence="4 5" key="2">
    <citation type="submission" date="2020-02" db="EMBL/GenBank/DDBJ databases">
        <authorList>
            <person name="Subbiah M."/>
            <person name="Call D."/>
        </authorList>
    </citation>
    <scope>NUCLEOTIDE SEQUENCE [LARGE SCALE GENOMIC DNA]</scope>
    <source>
        <strain evidence="4 5">8375wC2</strain>
    </source>
</reference>
<dbReference type="InterPro" id="IPR010982">
    <property type="entry name" value="Lambda_DNA-bd_dom_sf"/>
</dbReference>
<dbReference type="AlphaFoldDB" id="A0A0D7CAY0"/>
<dbReference type="SUPFAM" id="SSF51182">
    <property type="entry name" value="RmlC-like cupins"/>
    <property type="match status" value="1"/>
</dbReference>
<name>A0A0D7CAY0_ECOLX</name>
<dbReference type="InterPro" id="IPR050807">
    <property type="entry name" value="TransReg_Diox_bact_type"/>
</dbReference>
<dbReference type="Pfam" id="PF01381">
    <property type="entry name" value="HTH_3"/>
    <property type="match status" value="1"/>
</dbReference>
<dbReference type="OMA" id="ACPELIR"/>
<evidence type="ECO:0000259" key="2">
    <source>
        <dbReference type="PROSITE" id="PS50943"/>
    </source>
</evidence>
<dbReference type="GO" id="GO:0003700">
    <property type="term" value="F:DNA-binding transcription factor activity"/>
    <property type="evidence" value="ECO:0007669"/>
    <property type="project" value="TreeGrafter"/>
</dbReference>
<dbReference type="CDD" id="cd02209">
    <property type="entry name" value="cupin_XRE_C"/>
    <property type="match status" value="1"/>
</dbReference>
<keyword evidence="1" id="KW-0238">DNA-binding</keyword>
<evidence type="ECO:0000313" key="6">
    <source>
        <dbReference type="Proteomes" id="UP000587626"/>
    </source>
</evidence>
<dbReference type="CDD" id="cd00093">
    <property type="entry name" value="HTH_XRE"/>
    <property type="match status" value="1"/>
</dbReference>
<dbReference type="SUPFAM" id="SSF47413">
    <property type="entry name" value="lambda repressor-like DNA-binding domains"/>
    <property type="match status" value="1"/>
</dbReference>
<dbReference type="Proteomes" id="UP000587626">
    <property type="component" value="Unassembled WGS sequence"/>
</dbReference>
<protein>
    <submittedName>
        <fullName evidence="3">Helix-turn-helix domain-containing protein</fullName>
    </submittedName>
</protein>
<reference evidence="3 6" key="1">
    <citation type="submission" date="2018-08" db="EMBL/GenBank/DDBJ databases">
        <authorList>
            <consortium name="GenomeTrakr network: Whole genome sequencing for foodborne pathogen traceback"/>
        </authorList>
    </citation>
    <scope>NUCLEOTIDE SEQUENCE [LARGE SCALE GENOMIC DNA]</scope>
    <source>
        <strain evidence="3 6">NC_STEC194</strain>
    </source>
</reference>
<dbReference type="SMART" id="SM00530">
    <property type="entry name" value="HTH_XRE"/>
    <property type="match status" value="1"/>
</dbReference>
<organism evidence="3 6">
    <name type="scientific">Escherichia coli</name>
    <dbReference type="NCBI Taxonomy" id="562"/>
    <lineage>
        <taxon>Bacteria</taxon>
        <taxon>Pseudomonadati</taxon>
        <taxon>Pseudomonadota</taxon>
        <taxon>Gammaproteobacteria</taxon>
        <taxon>Enterobacterales</taxon>
        <taxon>Enterobacteriaceae</taxon>
        <taxon>Escherichia</taxon>
    </lineage>
</organism>
<feature type="domain" description="HTH cro/C1-type" evidence="2">
    <location>
        <begin position="18"/>
        <end position="72"/>
    </location>
</feature>